<accession>A0A3P4B6B3</accession>
<name>A0A3P4B6B3_9BURK</name>
<reference evidence="1 2" key="1">
    <citation type="submission" date="2018-10" db="EMBL/GenBank/DDBJ databases">
        <authorList>
            <person name="Criscuolo A."/>
        </authorList>
    </citation>
    <scope>NUCLEOTIDE SEQUENCE [LARGE SCALE GENOMIC DNA]</scope>
    <source>
        <strain evidence="1">DnA1</strain>
    </source>
</reference>
<evidence type="ECO:0000313" key="1">
    <source>
        <dbReference type="EMBL" id="VCU70715.1"/>
    </source>
</evidence>
<gene>
    <name evidence="1" type="ORF">PIGHUM_02791</name>
</gene>
<keyword evidence="2" id="KW-1185">Reference proteome</keyword>
<sequence>MLHDLRAKALTDAQREGKYLRCSVGTRTAR</sequence>
<dbReference type="Proteomes" id="UP000277294">
    <property type="component" value="Unassembled WGS sequence"/>
</dbReference>
<evidence type="ECO:0000313" key="2">
    <source>
        <dbReference type="Proteomes" id="UP000277294"/>
    </source>
</evidence>
<protein>
    <submittedName>
        <fullName evidence="1">Uncharacterized protein</fullName>
    </submittedName>
</protein>
<organism evidence="1 2">
    <name type="scientific">Pigmentiphaga humi</name>
    <dbReference type="NCBI Taxonomy" id="2478468"/>
    <lineage>
        <taxon>Bacteria</taxon>
        <taxon>Pseudomonadati</taxon>
        <taxon>Pseudomonadota</taxon>
        <taxon>Betaproteobacteria</taxon>
        <taxon>Burkholderiales</taxon>
        <taxon>Alcaligenaceae</taxon>
        <taxon>Pigmentiphaga</taxon>
    </lineage>
</organism>
<dbReference type="EMBL" id="UWPJ01000023">
    <property type="protein sequence ID" value="VCU70715.1"/>
    <property type="molecule type" value="Genomic_DNA"/>
</dbReference>
<proteinExistence type="predicted"/>
<dbReference type="AlphaFoldDB" id="A0A3P4B6B3"/>